<evidence type="ECO:0000256" key="4">
    <source>
        <dbReference type="ARBA" id="ARBA00023136"/>
    </source>
</evidence>
<evidence type="ECO:0000259" key="6">
    <source>
        <dbReference type="Pfam" id="PF00999"/>
    </source>
</evidence>
<feature type="domain" description="Cation/H+ exchanger transmembrane" evidence="6">
    <location>
        <begin position="22"/>
        <end position="393"/>
    </location>
</feature>
<keyword evidence="8" id="KW-1185">Reference proteome</keyword>
<dbReference type="STRING" id="993615.L2GNX4"/>
<evidence type="ECO:0000256" key="2">
    <source>
        <dbReference type="ARBA" id="ARBA00022692"/>
    </source>
</evidence>
<dbReference type="RefSeq" id="XP_007604287.1">
    <property type="nucleotide sequence ID" value="XM_007604225.1"/>
</dbReference>
<dbReference type="HOGENOM" id="CLU_008635_5_0_1"/>
<feature type="transmembrane region" description="Helical" evidence="5">
    <location>
        <begin position="312"/>
        <end position="332"/>
    </location>
</feature>
<evidence type="ECO:0000256" key="5">
    <source>
        <dbReference type="SAM" id="Phobius"/>
    </source>
</evidence>
<dbReference type="InterPro" id="IPR006153">
    <property type="entry name" value="Cation/H_exchanger_TM"/>
</dbReference>
<dbReference type="GO" id="GO:0120029">
    <property type="term" value="P:proton export across plasma membrane"/>
    <property type="evidence" value="ECO:0007669"/>
    <property type="project" value="InterPro"/>
</dbReference>
<comment type="subcellular location">
    <subcellularLocation>
        <location evidence="1">Membrane</location>
        <topology evidence="1">Multi-pass membrane protein</topology>
    </subcellularLocation>
</comment>
<dbReference type="PANTHER" id="PTHR31382">
    <property type="entry name" value="NA(+)/H(+) ANTIPORTER"/>
    <property type="match status" value="1"/>
</dbReference>
<dbReference type="InParanoid" id="L2GNX4"/>
<feature type="transmembrane region" description="Helical" evidence="5">
    <location>
        <begin position="89"/>
        <end position="113"/>
    </location>
</feature>
<dbReference type="OrthoDB" id="2190219at2759"/>
<dbReference type="FunCoup" id="L2GNX4">
    <property type="interactions" value="13"/>
</dbReference>
<name>L2GNX4_VITCO</name>
<sequence length="413" mass="46233">MNDVMKLLMASSIFVLFYSMVSKFVQDNYNVPTPILTLLYGLLLGKHGLKLLLPHYIFSKHVVSIASRIVLCLQTMVVSLSLPRRYIFTYSRSIFCLVILIGFLKCTLTFVILKMFSFLDNSACWATAASLTPTDPILSSSIIKGKFAKKNVSEKLRLLLSAESGINDGFGILMLSISIDILRNPKLFNGLFNFFIYSLGNKVVLSGVLGYIIGQGVQKISKYSCSLGSISSEMIGIQTFCLCFFCMALMDSLDGSELICIFFVGIGLNEDEWYTLERSSNRIAEIVESTFCKVLFIFIGSLIDFDRFTLRMIFVCALIIIIRRPLILLLSYRTVPLIQNTKEALFIGWFGPVGVGALYYCLLYDKKVDTLTIDYGICTVFLSILIHGLSVPVYTLFKKTLQVSNANTINLEA</sequence>
<evidence type="ECO:0000313" key="8">
    <source>
        <dbReference type="Proteomes" id="UP000011082"/>
    </source>
</evidence>
<dbReference type="Pfam" id="PF00999">
    <property type="entry name" value="Na_H_Exchanger"/>
    <property type="match status" value="1"/>
</dbReference>
<feature type="transmembrane region" description="Helical" evidence="5">
    <location>
        <begin position="375"/>
        <end position="397"/>
    </location>
</feature>
<feature type="transmembrane region" description="Helical" evidence="5">
    <location>
        <begin position="33"/>
        <end position="53"/>
    </location>
</feature>
<dbReference type="AlphaFoldDB" id="L2GNX4"/>
<feature type="transmembrane region" description="Helical" evidence="5">
    <location>
        <begin position="191"/>
        <end position="214"/>
    </location>
</feature>
<dbReference type="OMA" id="AMWFGPK"/>
<gene>
    <name evidence="7" type="ORF">VICG_00838</name>
</gene>
<dbReference type="EMBL" id="JH370134">
    <property type="protein sequence ID" value="ELA42195.1"/>
    <property type="molecule type" value="Genomic_DNA"/>
</dbReference>
<reference evidence="8" key="1">
    <citation type="submission" date="2011-05" db="EMBL/GenBank/DDBJ databases">
        <title>The genome sequence of Vittaforma corneae strain ATCC 50505.</title>
        <authorList>
            <consortium name="The Broad Institute Genome Sequencing Platform"/>
            <person name="Cuomo C."/>
            <person name="Didier E."/>
            <person name="Bowers L."/>
            <person name="Young S.K."/>
            <person name="Zeng Q."/>
            <person name="Gargeya S."/>
            <person name="Fitzgerald M."/>
            <person name="Haas B."/>
            <person name="Abouelleil A."/>
            <person name="Alvarado L."/>
            <person name="Arachchi H.M."/>
            <person name="Berlin A."/>
            <person name="Chapman S.B."/>
            <person name="Gearin G."/>
            <person name="Goldberg J."/>
            <person name="Griggs A."/>
            <person name="Gujja S."/>
            <person name="Hansen M."/>
            <person name="Heiman D."/>
            <person name="Howarth C."/>
            <person name="Larimer J."/>
            <person name="Lui A."/>
            <person name="MacDonald P.J.P."/>
            <person name="McCowen C."/>
            <person name="Montmayeur A."/>
            <person name="Murphy C."/>
            <person name="Neiman D."/>
            <person name="Pearson M."/>
            <person name="Priest M."/>
            <person name="Roberts A."/>
            <person name="Saif S."/>
            <person name="Shea T."/>
            <person name="Sisk P."/>
            <person name="Stolte C."/>
            <person name="Sykes S."/>
            <person name="Wortman J."/>
            <person name="Nusbaum C."/>
            <person name="Birren B."/>
        </authorList>
    </citation>
    <scope>NUCLEOTIDE SEQUENCE [LARGE SCALE GENOMIC DNA]</scope>
    <source>
        <strain evidence="8">ATCC 50505</strain>
    </source>
</reference>
<dbReference type="Proteomes" id="UP000011082">
    <property type="component" value="Unassembled WGS sequence"/>
</dbReference>
<dbReference type="GO" id="GO:0042391">
    <property type="term" value="P:regulation of membrane potential"/>
    <property type="evidence" value="ECO:0007669"/>
    <property type="project" value="InterPro"/>
</dbReference>
<feature type="transmembrane region" description="Helical" evidence="5">
    <location>
        <begin position="344"/>
        <end position="363"/>
    </location>
</feature>
<dbReference type="VEuPathDB" id="MicrosporidiaDB:VICG_00838"/>
<evidence type="ECO:0000313" key="7">
    <source>
        <dbReference type="EMBL" id="ELA42195.1"/>
    </source>
</evidence>
<organism evidence="7 8">
    <name type="scientific">Vittaforma corneae (strain ATCC 50505)</name>
    <name type="common">Microsporidian parasite</name>
    <name type="synonym">Nosema corneum</name>
    <dbReference type="NCBI Taxonomy" id="993615"/>
    <lineage>
        <taxon>Eukaryota</taxon>
        <taxon>Fungi</taxon>
        <taxon>Fungi incertae sedis</taxon>
        <taxon>Microsporidia</taxon>
        <taxon>Nosematidae</taxon>
        <taxon>Vittaforma</taxon>
    </lineage>
</organism>
<keyword evidence="2 5" id="KW-0812">Transmembrane</keyword>
<keyword evidence="4 5" id="KW-0472">Membrane</keyword>
<dbReference type="GeneID" id="19881552"/>
<dbReference type="GO" id="GO:0036376">
    <property type="term" value="P:sodium ion export across plasma membrane"/>
    <property type="evidence" value="ECO:0007669"/>
    <property type="project" value="InterPro"/>
</dbReference>
<dbReference type="InterPro" id="IPR038770">
    <property type="entry name" value="Na+/solute_symporter_sf"/>
</dbReference>
<protein>
    <recommendedName>
        <fullName evidence="6">Cation/H+ exchanger transmembrane domain-containing protein</fullName>
    </recommendedName>
</protein>
<evidence type="ECO:0000256" key="3">
    <source>
        <dbReference type="ARBA" id="ARBA00022989"/>
    </source>
</evidence>
<keyword evidence="3 5" id="KW-1133">Transmembrane helix</keyword>
<proteinExistence type="predicted"/>
<accession>L2GNX4</accession>
<dbReference type="PANTHER" id="PTHR31382:SF1">
    <property type="entry name" value="SODIUM ION_PROTON EXCHANGER (EUROFUNG)"/>
    <property type="match status" value="1"/>
</dbReference>
<evidence type="ECO:0000256" key="1">
    <source>
        <dbReference type="ARBA" id="ARBA00004141"/>
    </source>
</evidence>
<dbReference type="Gene3D" id="1.20.1530.20">
    <property type="match status" value="1"/>
</dbReference>
<dbReference type="GO" id="GO:0015385">
    <property type="term" value="F:sodium:proton antiporter activity"/>
    <property type="evidence" value="ECO:0007669"/>
    <property type="project" value="InterPro"/>
</dbReference>
<dbReference type="InterPro" id="IPR004712">
    <property type="entry name" value="Na+/H+_antiporter_fungi"/>
</dbReference>
<dbReference type="GO" id="GO:0005886">
    <property type="term" value="C:plasma membrane"/>
    <property type="evidence" value="ECO:0007669"/>
    <property type="project" value="InterPro"/>
</dbReference>